<keyword evidence="5 8" id="KW-0648">Protein biosynthesis</keyword>
<feature type="binding site" evidence="8">
    <location>
        <position position="175"/>
    </location>
    <ligand>
        <name>L-tyrosine</name>
        <dbReference type="ChEBI" id="CHEBI:58315"/>
    </ligand>
</feature>
<feature type="domain" description="RNA-binding S4" evidence="10">
    <location>
        <begin position="348"/>
        <end position="410"/>
    </location>
</feature>
<dbReference type="InterPro" id="IPR054608">
    <property type="entry name" value="SYY-like_C"/>
</dbReference>
<evidence type="ECO:0000313" key="12">
    <source>
        <dbReference type="Proteomes" id="UP000683246"/>
    </source>
</evidence>
<dbReference type="AlphaFoldDB" id="A0A8J8MJD8"/>
<keyword evidence="6 8" id="KW-0030">Aminoacyl-tRNA synthetase</keyword>
<protein>
    <recommendedName>
        <fullName evidence="8">Tyrosine--tRNA ligase</fullName>
        <ecNumber evidence="8">6.1.1.1</ecNumber>
    </recommendedName>
    <alternativeName>
        <fullName evidence="8">Tyrosyl-tRNA synthetase</fullName>
        <shortName evidence="8">TyrRS</shortName>
    </alternativeName>
</protein>
<dbReference type="InterPro" id="IPR001412">
    <property type="entry name" value="aa-tRNA-synth_I_CS"/>
</dbReference>
<dbReference type="Gene3D" id="3.10.290.10">
    <property type="entry name" value="RNA-binding S4 domain"/>
    <property type="match status" value="1"/>
</dbReference>
<dbReference type="EC" id="6.1.1.1" evidence="8"/>
<sequence>MKHVFDVLKERGYIYQATHEQEIIEALNGQHPITFYLGIDPTADSLHIGHFFALMMFRYLQDAGHQGILVIGGATALIGDPSGKSDMRKMLTKEQVAHNVEEVRILASRFIRTDGDNPALILNNADWINPYNFVDFMRDIGIHFNVNTMLQADAYANRLKEGGLTFLEMSYMLMQSYDFVHLHKTYGCTLQIGGSDQWGNIVAGTNLGRKQRFSNDEAHGPMFGLTCPLLMTREGNKMGKTESGTLWVAREKTTVFDFYQYFYNVDDCDTEMLLRLFTHVPLEDIIAICDKDIRKAKALMAFEITKLVHGEKEANLALQTAKELFGRKSSSKHMPKCQQDKSLIMNGVALIDLLFTTGFVPSKSEARRLITQGGISVNGEKIPQADHILTLNDLQDDHLIIKRGKKHHLKVMFH</sequence>
<evidence type="ECO:0000256" key="7">
    <source>
        <dbReference type="ARBA" id="ARBA00048248"/>
    </source>
</evidence>
<dbReference type="NCBIfam" id="TIGR00234">
    <property type="entry name" value="tyrS"/>
    <property type="match status" value="1"/>
</dbReference>
<dbReference type="InterPro" id="IPR036986">
    <property type="entry name" value="S4_RNA-bd_sf"/>
</dbReference>
<evidence type="ECO:0000256" key="5">
    <source>
        <dbReference type="ARBA" id="ARBA00022917"/>
    </source>
</evidence>
<dbReference type="GO" id="GO:0005829">
    <property type="term" value="C:cytosol"/>
    <property type="evidence" value="ECO:0007669"/>
    <property type="project" value="TreeGrafter"/>
</dbReference>
<dbReference type="GO" id="GO:0003723">
    <property type="term" value="F:RNA binding"/>
    <property type="evidence" value="ECO:0007669"/>
    <property type="project" value="UniProtKB-KW"/>
</dbReference>
<organism evidence="11 12">
    <name type="scientific">Vallitalea pronyensis</name>
    <dbReference type="NCBI Taxonomy" id="1348613"/>
    <lineage>
        <taxon>Bacteria</taxon>
        <taxon>Bacillati</taxon>
        <taxon>Bacillota</taxon>
        <taxon>Clostridia</taxon>
        <taxon>Lachnospirales</taxon>
        <taxon>Vallitaleaceae</taxon>
        <taxon>Vallitalea</taxon>
    </lineage>
</organism>
<dbReference type="GO" id="GO:0004831">
    <property type="term" value="F:tyrosine-tRNA ligase activity"/>
    <property type="evidence" value="ECO:0007669"/>
    <property type="project" value="UniProtKB-UniRule"/>
</dbReference>
<dbReference type="PANTHER" id="PTHR11766">
    <property type="entry name" value="TYROSYL-TRNA SYNTHETASE"/>
    <property type="match status" value="1"/>
</dbReference>
<feature type="short sequence motif" description="'HIGH' region" evidence="8">
    <location>
        <begin position="41"/>
        <end position="50"/>
    </location>
</feature>
<comment type="subcellular location">
    <subcellularLocation>
        <location evidence="8">Cytoplasm</location>
    </subcellularLocation>
</comment>
<keyword evidence="3 8" id="KW-0067">ATP-binding</keyword>
<dbReference type="RefSeq" id="WP_212697996.1">
    <property type="nucleotide sequence ID" value="NZ_CP058649.1"/>
</dbReference>
<comment type="similarity">
    <text evidence="8">Belongs to the class-I aminoacyl-tRNA synthetase family. TyrS type 1 subfamily.</text>
</comment>
<dbReference type="SUPFAM" id="SSF55174">
    <property type="entry name" value="Alpha-L RNA-binding motif"/>
    <property type="match status" value="1"/>
</dbReference>
<keyword evidence="1 8" id="KW-0436">Ligase</keyword>
<dbReference type="SMART" id="SM00363">
    <property type="entry name" value="S4"/>
    <property type="match status" value="1"/>
</dbReference>
<feature type="binding site" evidence="8">
    <location>
        <position position="36"/>
    </location>
    <ligand>
        <name>L-tyrosine</name>
        <dbReference type="ChEBI" id="CHEBI:58315"/>
    </ligand>
</feature>
<dbReference type="HAMAP" id="MF_02006">
    <property type="entry name" value="Tyr_tRNA_synth_type1"/>
    <property type="match status" value="1"/>
</dbReference>
<dbReference type="Gene3D" id="3.40.50.620">
    <property type="entry name" value="HUPs"/>
    <property type="match status" value="1"/>
</dbReference>
<dbReference type="InterPro" id="IPR014729">
    <property type="entry name" value="Rossmann-like_a/b/a_fold"/>
</dbReference>
<accession>A0A8J8MJD8</accession>
<feature type="short sequence motif" description="'KMSKS' region" evidence="8">
    <location>
        <begin position="237"/>
        <end position="241"/>
    </location>
</feature>
<dbReference type="Pfam" id="PF00579">
    <property type="entry name" value="tRNA-synt_1b"/>
    <property type="match status" value="1"/>
</dbReference>
<proteinExistence type="inferred from homology"/>
<evidence type="ECO:0000256" key="2">
    <source>
        <dbReference type="ARBA" id="ARBA00022741"/>
    </source>
</evidence>
<keyword evidence="4 9" id="KW-0694">RNA-binding</keyword>
<evidence type="ECO:0000256" key="1">
    <source>
        <dbReference type="ARBA" id="ARBA00022598"/>
    </source>
</evidence>
<evidence type="ECO:0000313" key="11">
    <source>
        <dbReference type="EMBL" id="QUI22507.1"/>
    </source>
</evidence>
<dbReference type="CDD" id="cd00805">
    <property type="entry name" value="TyrRS_core"/>
    <property type="match status" value="1"/>
</dbReference>
<dbReference type="KEGG" id="vpy:HZI73_09425"/>
<dbReference type="PROSITE" id="PS50889">
    <property type="entry name" value="S4"/>
    <property type="match status" value="1"/>
</dbReference>
<evidence type="ECO:0000256" key="4">
    <source>
        <dbReference type="ARBA" id="ARBA00022884"/>
    </source>
</evidence>
<gene>
    <name evidence="8" type="primary">tyrS</name>
    <name evidence="11" type="ORF">HZI73_09425</name>
</gene>
<evidence type="ECO:0000259" key="10">
    <source>
        <dbReference type="SMART" id="SM00363"/>
    </source>
</evidence>
<feature type="binding site" evidence="8">
    <location>
        <position position="240"/>
    </location>
    <ligand>
        <name>ATP</name>
        <dbReference type="ChEBI" id="CHEBI:30616"/>
    </ligand>
</feature>
<dbReference type="InterPro" id="IPR024107">
    <property type="entry name" value="Tyr-tRNA-ligase_bac_1"/>
</dbReference>
<dbReference type="EMBL" id="CP058649">
    <property type="protein sequence ID" value="QUI22507.1"/>
    <property type="molecule type" value="Genomic_DNA"/>
</dbReference>
<dbReference type="CDD" id="cd00165">
    <property type="entry name" value="S4"/>
    <property type="match status" value="1"/>
</dbReference>
<dbReference type="Pfam" id="PF22421">
    <property type="entry name" value="SYY_C-terminal"/>
    <property type="match status" value="1"/>
</dbReference>
<dbReference type="PANTHER" id="PTHR11766:SF0">
    <property type="entry name" value="TYROSINE--TRNA LIGASE, MITOCHONDRIAL"/>
    <property type="match status" value="1"/>
</dbReference>
<dbReference type="InterPro" id="IPR002305">
    <property type="entry name" value="aa-tRNA-synth_Ic"/>
</dbReference>
<dbReference type="InterPro" id="IPR002942">
    <property type="entry name" value="S4_RNA-bd"/>
</dbReference>
<dbReference type="InterPro" id="IPR024088">
    <property type="entry name" value="Tyr-tRNA-ligase_bac-type"/>
</dbReference>
<dbReference type="Proteomes" id="UP000683246">
    <property type="component" value="Chromosome"/>
</dbReference>
<evidence type="ECO:0000256" key="3">
    <source>
        <dbReference type="ARBA" id="ARBA00022840"/>
    </source>
</evidence>
<dbReference type="InterPro" id="IPR002307">
    <property type="entry name" value="Tyr-tRNA-ligase"/>
</dbReference>
<dbReference type="SUPFAM" id="SSF52374">
    <property type="entry name" value="Nucleotidylyl transferase"/>
    <property type="match status" value="1"/>
</dbReference>
<evidence type="ECO:0000256" key="8">
    <source>
        <dbReference type="HAMAP-Rule" id="MF_02006"/>
    </source>
</evidence>
<dbReference type="GO" id="GO:0005524">
    <property type="term" value="F:ATP binding"/>
    <property type="evidence" value="ECO:0007669"/>
    <property type="project" value="UniProtKB-UniRule"/>
</dbReference>
<dbReference type="PROSITE" id="PS00178">
    <property type="entry name" value="AA_TRNA_LIGASE_I"/>
    <property type="match status" value="1"/>
</dbReference>
<name>A0A8J8MJD8_9FIRM</name>
<feature type="binding site" evidence="8">
    <location>
        <position position="171"/>
    </location>
    <ligand>
        <name>L-tyrosine</name>
        <dbReference type="ChEBI" id="CHEBI:58315"/>
    </ligand>
</feature>
<dbReference type="PRINTS" id="PR01040">
    <property type="entry name" value="TRNASYNTHTYR"/>
</dbReference>
<evidence type="ECO:0000256" key="9">
    <source>
        <dbReference type="PROSITE-ProRule" id="PRU00182"/>
    </source>
</evidence>
<comment type="function">
    <text evidence="8">Catalyzes the attachment of tyrosine to tRNA(Tyr) in a two-step reaction: tyrosine is first activated by ATP to form Tyr-AMP and then transferred to the acceptor end of tRNA(Tyr).</text>
</comment>
<comment type="subunit">
    <text evidence="8">Homodimer.</text>
</comment>
<dbReference type="GO" id="GO:0006437">
    <property type="term" value="P:tyrosyl-tRNA aminoacylation"/>
    <property type="evidence" value="ECO:0007669"/>
    <property type="project" value="UniProtKB-UniRule"/>
</dbReference>
<keyword evidence="12" id="KW-1185">Reference proteome</keyword>
<comment type="catalytic activity">
    <reaction evidence="7 8">
        <text>tRNA(Tyr) + L-tyrosine + ATP = L-tyrosyl-tRNA(Tyr) + AMP + diphosphate + H(+)</text>
        <dbReference type="Rhea" id="RHEA:10220"/>
        <dbReference type="Rhea" id="RHEA-COMP:9706"/>
        <dbReference type="Rhea" id="RHEA-COMP:9707"/>
        <dbReference type="ChEBI" id="CHEBI:15378"/>
        <dbReference type="ChEBI" id="CHEBI:30616"/>
        <dbReference type="ChEBI" id="CHEBI:33019"/>
        <dbReference type="ChEBI" id="CHEBI:58315"/>
        <dbReference type="ChEBI" id="CHEBI:78442"/>
        <dbReference type="ChEBI" id="CHEBI:78536"/>
        <dbReference type="ChEBI" id="CHEBI:456215"/>
        <dbReference type="EC" id="6.1.1.1"/>
    </reaction>
</comment>
<keyword evidence="8" id="KW-0963">Cytoplasm</keyword>
<reference evidence="11" key="1">
    <citation type="submission" date="2020-07" db="EMBL/GenBank/DDBJ databases">
        <title>Vallitalea pronyensis genome.</title>
        <authorList>
            <person name="Postec A."/>
        </authorList>
    </citation>
    <scope>NUCLEOTIDE SEQUENCE</scope>
    <source>
        <strain evidence="11">FatNI3</strain>
    </source>
</reference>
<dbReference type="Gene3D" id="1.10.240.10">
    <property type="entry name" value="Tyrosyl-Transfer RNA Synthetase"/>
    <property type="match status" value="1"/>
</dbReference>
<evidence type="ECO:0000256" key="6">
    <source>
        <dbReference type="ARBA" id="ARBA00023146"/>
    </source>
</evidence>
<keyword evidence="2 8" id="KW-0547">Nucleotide-binding</keyword>